<dbReference type="PANTHER" id="PTHR30137:SF8">
    <property type="entry name" value="BLR5498 PROTEIN"/>
    <property type="match status" value="1"/>
</dbReference>
<dbReference type="EMBL" id="MVFC01000004">
    <property type="protein sequence ID" value="OON81414.1"/>
    <property type="molecule type" value="Genomic_DNA"/>
</dbReference>
<dbReference type="NCBIfam" id="TIGR04020">
    <property type="entry name" value="seco_metab_LLM"/>
    <property type="match status" value="1"/>
</dbReference>
<dbReference type="InterPro" id="IPR024011">
    <property type="entry name" value="Biosynth_lucif-like_mOase_dom"/>
</dbReference>
<reference evidence="5 6" key="1">
    <citation type="submission" date="2017-02" db="EMBL/GenBank/DDBJ databases">
        <title>Draft Genome Sequence of Streptomyces tsukubaensis F601, a Producer of the immunosuppressant tacrolimus FK506.</title>
        <authorList>
            <person name="Zong G."/>
            <person name="Zhong C."/>
            <person name="Fu J."/>
            <person name="Qin R."/>
            <person name="Cao G."/>
        </authorList>
    </citation>
    <scope>NUCLEOTIDE SEQUENCE [LARGE SCALE GENOMIC DNA]</scope>
    <source>
        <strain evidence="5 6">F601</strain>
    </source>
</reference>
<dbReference type="InterPro" id="IPR011251">
    <property type="entry name" value="Luciferase-like_dom"/>
</dbReference>
<accession>A0A1V4ACJ4</accession>
<dbReference type="Gene3D" id="3.20.20.30">
    <property type="entry name" value="Luciferase-like domain"/>
    <property type="match status" value="1"/>
</dbReference>
<dbReference type="OrthoDB" id="5478077at2"/>
<dbReference type="InterPro" id="IPR036661">
    <property type="entry name" value="Luciferase-like_sf"/>
</dbReference>
<dbReference type="GO" id="GO:0005829">
    <property type="term" value="C:cytosol"/>
    <property type="evidence" value="ECO:0007669"/>
    <property type="project" value="TreeGrafter"/>
</dbReference>
<evidence type="ECO:0000313" key="6">
    <source>
        <dbReference type="Proteomes" id="UP000190539"/>
    </source>
</evidence>
<dbReference type="Proteomes" id="UP000190539">
    <property type="component" value="Unassembled WGS sequence"/>
</dbReference>
<evidence type="ECO:0000313" key="5">
    <source>
        <dbReference type="EMBL" id="OON81414.1"/>
    </source>
</evidence>
<evidence type="ECO:0000256" key="1">
    <source>
        <dbReference type="ARBA" id="ARBA00023002"/>
    </source>
</evidence>
<feature type="domain" description="Luciferase-like" evidence="4">
    <location>
        <begin position="5"/>
        <end position="320"/>
    </location>
</feature>
<evidence type="ECO:0000256" key="2">
    <source>
        <dbReference type="ARBA" id="ARBA00023033"/>
    </source>
</evidence>
<comment type="caution">
    <text evidence="5">The sequence shown here is derived from an EMBL/GenBank/DDBJ whole genome shotgun (WGS) entry which is preliminary data.</text>
</comment>
<proteinExistence type="predicted"/>
<evidence type="ECO:0000256" key="3">
    <source>
        <dbReference type="SAM" id="MobiDB-lite"/>
    </source>
</evidence>
<protein>
    <recommendedName>
        <fullName evidence="4">Luciferase-like domain-containing protein</fullName>
    </recommendedName>
</protein>
<feature type="region of interest" description="Disordered" evidence="3">
    <location>
        <begin position="138"/>
        <end position="165"/>
    </location>
</feature>
<name>A0A1V4ACJ4_9ACTN</name>
<dbReference type="STRING" id="83656.B1H18_08845"/>
<gene>
    <name evidence="5" type="ORF">B1H18_08845</name>
</gene>
<feature type="compositionally biased region" description="Gly residues" evidence="3">
    <location>
        <begin position="148"/>
        <end position="158"/>
    </location>
</feature>
<dbReference type="RefSeq" id="WP_077966408.1">
    <property type="nucleotide sequence ID" value="NZ_CP045178.1"/>
</dbReference>
<evidence type="ECO:0000259" key="4">
    <source>
        <dbReference type="Pfam" id="PF00296"/>
    </source>
</evidence>
<keyword evidence="1" id="KW-0560">Oxidoreductase</keyword>
<dbReference type="GO" id="GO:0016705">
    <property type="term" value="F:oxidoreductase activity, acting on paired donors, with incorporation or reduction of molecular oxygen"/>
    <property type="evidence" value="ECO:0007669"/>
    <property type="project" value="InterPro"/>
</dbReference>
<dbReference type="InterPro" id="IPR050766">
    <property type="entry name" value="Bact_Lucif_Oxidored"/>
</dbReference>
<keyword evidence="6" id="KW-1185">Reference proteome</keyword>
<sequence length="359" mass="38815">MDLSLFYFADDSTRQTAQRYELLLQGARFADTHDFAAVWTPERHFHRFGGNYPNPAVTGAAVAAVTERVAVRAGSVVAPLHNPKQIAEDWWLLNKSSNGRAGISLASGWNRGDFVLNPNGFDDRSRSTIDTVHTLREIWESRSAGEPGEPGGSGGSGEPGEQSVAEATVTVNSGIPLWFSSGGSPDTFAAAGHLGAGVLTHLASQTPAVLAERIREYRKAFLASGFPGSGHVVLMLHAYVGQNESEVERDVRAPLEEYLISAMNLMRPTGDSRRGPDELLKRARLAVQPAYEKYMRGGSLIGTVGQAFSVAEEFSRLGVDEIACLIDFGLPTETVLNGLNHLDELRAKVAPFSRTDSDY</sequence>
<dbReference type="AlphaFoldDB" id="A0A1V4ACJ4"/>
<organism evidence="5 6">
    <name type="scientific">Streptomyces tsukubensis</name>
    <dbReference type="NCBI Taxonomy" id="83656"/>
    <lineage>
        <taxon>Bacteria</taxon>
        <taxon>Bacillati</taxon>
        <taxon>Actinomycetota</taxon>
        <taxon>Actinomycetes</taxon>
        <taxon>Kitasatosporales</taxon>
        <taxon>Streptomycetaceae</taxon>
        <taxon>Streptomyces</taxon>
    </lineage>
</organism>
<dbReference type="SUPFAM" id="SSF51679">
    <property type="entry name" value="Bacterial luciferase-like"/>
    <property type="match status" value="1"/>
</dbReference>
<dbReference type="Pfam" id="PF00296">
    <property type="entry name" value="Bac_luciferase"/>
    <property type="match status" value="1"/>
</dbReference>
<dbReference type="PANTHER" id="PTHR30137">
    <property type="entry name" value="LUCIFERASE-LIKE MONOOXYGENASE"/>
    <property type="match status" value="1"/>
</dbReference>
<keyword evidence="2" id="KW-0503">Monooxygenase</keyword>
<dbReference type="GO" id="GO:0004497">
    <property type="term" value="F:monooxygenase activity"/>
    <property type="evidence" value="ECO:0007669"/>
    <property type="project" value="UniProtKB-KW"/>
</dbReference>